<evidence type="ECO:0000313" key="1">
    <source>
        <dbReference type="EMBL" id="OJA09113.1"/>
    </source>
</evidence>
<dbReference type="AlphaFoldDB" id="A0A1J8Q613"/>
<comment type="caution">
    <text evidence="1">The sequence shown here is derived from an EMBL/GenBank/DDBJ whole genome shotgun (WGS) entry which is preliminary data.</text>
</comment>
<reference evidence="1 2" key="1">
    <citation type="submission" date="2016-03" db="EMBL/GenBank/DDBJ databases">
        <title>Comparative genomics of the ectomycorrhizal sister species Rhizopogon vinicolor and Rhizopogon vesiculosus (Basidiomycota: Boletales) reveals a divergence of the mating type B locus.</title>
        <authorList>
            <person name="Mujic A.B."/>
            <person name="Kuo A."/>
            <person name="Tritt A."/>
            <person name="Lipzen A."/>
            <person name="Chen C."/>
            <person name="Johnson J."/>
            <person name="Sharma A."/>
            <person name="Barry K."/>
            <person name="Grigoriev I.V."/>
            <person name="Spatafora J.W."/>
        </authorList>
    </citation>
    <scope>NUCLEOTIDE SEQUENCE [LARGE SCALE GENOMIC DNA]</scope>
    <source>
        <strain evidence="1 2">AM-OR11-056</strain>
    </source>
</reference>
<dbReference type="OrthoDB" id="124041at2759"/>
<proteinExistence type="predicted"/>
<protein>
    <submittedName>
        <fullName evidence="1">Uncharacterized protein</fullName>
    </submittedName>
</protein>
<sequence length="34" mass="3668">MPSTSSIHTKLVKADFHGSILTVRTLAWSACLVP</sequence>
<dbReference type="Proteomes" id="UP000183567">
    <property type="component" value="Unassembled WGS sequence"/>
</dbReference>
<dbReference type="EMBL" id="LVVM01006018">
    <property type="protein sequence ID" value="OJA09113.1"/>
    <property type="molecule type" value="Genomic_DNA"/>
</dbReference>
<evidence type="ECO:0000313" key="2">
    <source>
        <dbReference type="Proteomes" id="UP000183567"/>
    </source>
</evidence>
<keyword evidence="2" id="KW-1185">Reference proteome</keyword>
<name>A0A1J8Q613_9AGAM</name>
<organism evidence="1 2">
    <name type="scientific">Rhizopogon vesiculosus</name>
    <dbReference type="NCBI Taxonomy" id="180088"/>
    <lineage>
        <taxon>Eukaryota</taxon>
        <taxon>Fungi</taxon>
        <taxon>Dikarya</taxon>
        <taxon>Basidiomycota</taxon>
        <taxon>Agaricomycotina</taxon>
        <taxon>Agaricomycetes</taxon>
        <taxon>Agaricomycetidae</taxon>
        <taxon>Boletales</taxon>
        <taxon>Suillineae</taxon>
        <taxon>Rhizopogonaceae</taxon>
        <taxon>Rhizopogon</taxon>
    </lineage>
</organism>
<gene>
    <name evidence="1" type="ORF">AZE42_02580</name>
</gene>
<accession>A0A1J8Q613</accession>